<keyword evidence="2" id="KW-0804">Transcription</keyword>
<dbReference type="GO" id="GO:0003700">
    <property type="term" value="F:DNA-binding transcription factor activity"/>
    <property type="evidence" value="ECO:0007669"/>
    <property type="project" value="InterPro"/>
</dbReference>
<keyword evidence="10" id="KW-1185">Reference proteome</keyword>
<feature type="DNA-binding region" description="Homeobox" evidence="4">
    <location>
        <begin position="63"/>
        <end position="123"/>
    </location>
</feature>
<dbReference type="CDD" id="cd00086">
    <property type="entry name" value="homeodomain"/>
    <property type="match status" value="1"/>
</dbReference>
<dbReference type="STRING" id="105231.A0A1Y1HSW9"/>
<proteinExistence type="inferred from homology"/>
<feature type="region of interest" description="Disordered" evidence="7">
    <location>
        <begin position="421"/>
        <end position="453"/>
    </location>
</feature>
<evidence type="ECO:0000256" key="5">
    <source>
        <dbReference type="RuleBase" id="RU000682"/>
    </source>
</evidence>
<feature type="compositionally biased region" description="Low complexity" evidence="7">
    <location>
        <begin position="421"/>
        <end position="432"/>
    </location>
</feature>
<keyword evidence="1" id="KW-0805">Transcription regulation</keyword>
<comment type="subcellular location">
    <subcellularLocation>
        <location evidence="4 5">Nucleus</location>
    </subcellularLocation>
</comment>
<dbReference type="EMBL" id="DF237037">
    <property type="protein sequence ID" value="GAQ81710.1"/>
    <property type="molecule type" value="Genomic_DNA"/>
</dbReference>
<evidence type="ECO:0000256" key="1">
    <source>
        <dbReference type="ARBA" id="ARBA00023015"/>
    </source>
</evidence>
<keyword evidence="6" id="KW-0175">Coiled coil</keyword>
<evidence type="ECO:0000256" key="4">
    <source>
        <dbReference type="PROSITE-ProRule" id="PRU00108"/>
    </source>
</evidence>
<dbReference type="SUPFAM" id="SSF46689">
    <property type="entry name" value="Homeodomain-like"/>
    <property type="match status" value="1"/>
</dbReference>
<feature type="region of interest" description="Disordered" evidence="7">
    <location>
        <begin position="320"/>
        <end position="340"/>
    </location>
</feature>
<evidence type="ECO:0000259" key="8">
    <source>
        <dbReference type="PROSITE" id="PS50071"/>
    </source>
</evidence>
<dbReference type="Pfam" id="PF00046">
    <property type="entry name" value="Homeodomain"/>
    <property type="match status" value="1"/>
</dbReference>
<dbReference type="OMA" id="MESHHAH"/>
<dbReference type="PANTHER" id="PTHR24326:SF591">
    <property type="entry name" value="HOMEOBOX-LEUCINE ZIPPER PROTEIN ATHB-51-RELATED"/>
    <property type="match status" value="1"/>
</dbReference>
<protein>
    <submittedName>
        <fullName evidence="9">Homeobox-leucine zipper protein</fullName>
    </submittedName>
</protein>
<name>A0A1Y1HSW9_KLENI</name>
<dbReference type="OrthoDB" id="6159439at2759"/>
<accession>A0A1Y1HSW9</accession>
<organism evidence="9 10">
    <name type="scientific">Klebsormidium nitens</name>
    <name type="common">Green alga</name>
    <name type="synonym">Ulothrix nitens</name>
    <dbReference type="NCBI Taxonomy" id="105231"/>
    <lineage>
        <taxon>Eukaryota</taxon>
        <taxon>Viridiplantae</taxon>
        <taxon>Streptophyta</taxon>
        <taxon>Klebsormidiophyceae</taxon>
        <taxon>Klebsormidiales</taxon>
        <taxon>Klebsormidiaceae</taxon>
        <taxon>Klebsormidium</taxon>
    </lineage>
</organism>
<evidence type="ECO:0000256" key="6">
    <source>
        <dbReference type="SAM" id="Coils"/>
    </source>
</evidence>
<dbReference type="CDD" id="cd14686">
    <property type="entry name" value="bZIP"/>
    <property type="match status" value="1"/>
</dbReference>
<feature type="coiled-coil region" evidence="6">
    <location>
        <begin position="114"/>
        <end position="155"/>
    </location>
</feature>
<evidence type="ECO:0000313" key="10">
    <source>
        <dbReference type="Proteomes" id="UP000054558"/>
    </source>
</evidence>
<feature type="compositionally biased region" description="Pro residues" evidence="7">
    <location>
        <begin position="33"/>
        <end position="45"/>
    </location>
</feature>
<evidence type="ECO:0000256" key="7">
    <source>
        <dbReference type="SAM" id="MobiDB-lite"/>
    </source>
</evidence>
<feature type="region of interest" description="Disordered" evidence="7">
    <location>
        <begin position="157"/>
        <end position="215"/>
    </location>
</feature>
<dbReference type="PANTHER" id="PTHR24326">
    <property type="entry name" value="HOMEOBOX-LEUCINE ZIPPER PROTEIN"/>
    <property type="match status" value="1"/>
</dbReference>
<dbReference type="Proteomes" id="UP000054558">
    <property type="component" value="Unassembled WGS sequence"/>
</dbReference>
<dbReference type="SMART" id="SM00389">
    <property type="entry name" value="HOX"/>
    <property type="match status" value="1"/>
</dbReference>
<dbReference type="Gene3D" id="1.10.10.60">
    <property type="entry name" value="Homeodomain-like"/>
    <property type="match status" value="1"/>
</dbReference>
<dbReference type="InterPro" id="IPR009057">
    <property type="entry name" value="Homeodomain-like_sf"/>
</dbReference>
<keyword evidence="4 5" id="KW-0371">Homeobox</keyword>
<comment type="similarity">
    <text evidence="3">Belongs to the HD-ZIP homeobox family. Class I subfamily.</text>
</comment>
<evidence type="ECO:0000256" key="2">
    <source>
        <dbReference type="ARBA" id="ARBA00023163"/>
    </source>
</evidence>
<dbReference type="PROSITE" id="PS50071">
    <property type="entry name" value="HOMEOBOX_2"/>
    <property type="match status" value="1"/>
</dbReference>
<dbReference type="AlphaFoldDB" id="A0A1Y1HSW9"/>
<evidence type="ECO:0000313" key="9">
    <source>
        <dbReference type="EMBL" id="GAQ81710.1"/>
    </source>
</evidence>
<gene>
    <name evidence="9" type="ORF">KFL_000880250</name>
</gene>
<dbReference type="InterPro" id="IPR001356">
    <property type="entry name" value="HD"/>
</dbReference>
<reference evidence="9 10" key="1">
    <citation type="journal article" date="2014" name="Nat. Commun.">
        <title>Klebsormidium flaccidum genome reveals primary factors for plant terrestrial adaptation.</title>
        <authorList>
            <person name="Hori K."/>
            <person name="Maruyama F."/>
            <person name="Fujisawa T."/>
            <person name="Togashi T."/>
            <person name="Yamamoto N."/>
            <person name="Seo M."/>
            <person name="Sato S."/>
            <person name="Yamada T."/>
            <person name="Mori H."/>
            <person name="Tajima N."/>
            <person name="Moriyama T."/>
            <person name="Ikeuchi M."/>
            <person name="Watanabe M."/>
            <person name="Wada H."/>
            <person name="Kobayashi K."/>
            <person name="Saito M."/>
            <person name="Masuda T."/>
            <person name="Sasaki-Sekimoto Y."/>
            <person name="Mashiguchi K."/>
            <person name="Awai K."/>
            <person name="Shimojima M."/>
            <person name="Masuda S."/>
            <person name="Iwai M."/>
            <person name="Nobusawa T."/>
            <person name="Narise T."/>
            <person name="Kondo S."/>
            <person name="Saito H."/>
            <person name="Sato R."/>
            <person name="Murakawa M."/>
            <person name="Ihara Y."/>
            <person name="Oshima-Yamada Y."/>
            <person name="Ohtaka K."/>
            <person name="Satoh M."/>
            <person name="Sonobe K."/>
            <person name="Ishii M."/>
            <person name="Ohtani R."/>
            <person name="Kanamori-Sato M."/>
            <person name="Honoki R."/>
            <person name="Miyazaki D."/>
            <person name="Mochizuki H."/>
            <person name="Umetsu J."/>
            <person name="Higashi K."/>
            <person name="Shibata D."/>
            <person name="Kamiya Y."/>
            <person name="Sato N."/>
            <person name="Nakamura Y."/>
            <person name="Tabata S."/>
            <person name="Ida S."/>
            <person name="Kurokawa K."/>
            <person name="Ohta H."/>
        </authorList>
    </citation>
    <scope>NUCLEOTIDE SEQUENCE [LARGE SCALE GENOMIC DNA]</scope>
    <source>
        <strain evidence="9 10">NIES-2285</strain>
    </source>
</reference>
<feature type="region of interest" description="Disordered" evidence="7">
    <location>
        <begin position="1"/>
        <end position="74"/>
    </location>
</feature>
<feature type="domain" description="Homeobox" evidence="8">
    <location>
        <begin position="61"/>
        <end position="122"/>
    </location>
</feature>
<evidence type="ECO:0000256" key="3">
    <source>
        <dbReference type="ARBA" id="ARBA00025748"/>
    </source>
</evidence>
<dbReference type="GO" id="GO:0003677">
    <property type="term" value="F:DNA binding"/>
    <property type="evidence" value="ECO:0007669"/>
    <property type="project" value="UniProtKB-UniRule"/>
</dbReference>
<keyword evidence="4 5" id="KW-0539">Nucleus</keyword>
<keyword evidence="4 5" id="KW-0238">DNA-binding</keyword>
<sequence length="453" mass="48344">MSGGHGMDIDEITEGLTSPEALEELLTSLQGVPQPPPRVPSPKTPLPEWGGEPGGGIGEDPEGGEKRKRLTEAQVQELERIFQKEPTGPPTETRAAIAREFGVPQNQIASWFHNRRTRQRARQLKEDFDVMKRRLDLAYLENQQLRHELNAIRAEHANCPPLPTTSRGSATGPAATPRSGEIDITPLRIPDAREETRTAKRGGKRASPEPPSGIATLLIPKRERPFSPGAQRAPSPPQLAALPNFRSDPFRPGVSAPELPTFASQYARSLLTSPPAVPTTPFPEVSQIPASFPGVNRPARLPSILAPLPLPASDITARLTPHETPVPRTGFTAPYPGQLDPTNRLFPPALTGDMTLDEAFREVFTGGPVAVDPLDHPYPPGADAFGYSEGAPAAVAAATASFPMRAPSPSLGNWLWAVGSGSSTAGSSTSGSLMGGFNLGGKARPKNKDREGQ</sequence>
<dbReference type="InterPro" id="IPR045224">
    <property type="entry name" value="HDZip_class_I_plant"/>
</dbReference>
<dbReference type="GO" id="GO:0005634">
    <property type="term" value="C:nucleus"/>
    <property type="evidence" value="ECO:0007669"/>
    <property type="project" value="UniProtKB-SubCell"/>
</dbReference>